<dbReference type="GO" id="GO:0048046">
    <property type="term" value="C:apoplast"/>
    <property type="evidence" value="ECO:0007669"/>
    <property type="project" value="UniProtKB-SubCell"/>
</dbReference>
<evidence type="ECO:0000256" key="3">
    <source>
        <dbReference type="ARBA" id="ARBA00022525"/>
    </source>
</evidence>
<keyword evidence="3 4" id="KW-0964">Secreted</keyword>
<evidence type="ECO:0000313" key="5">
    <source>
        <dbReference type="EMBL" id="KAK1323511.1"/>
    </source>
</evidence>
<reference evidence="5" key="1">
    <citation type="journal article" date="2023" name="Nat. Commun.">
        <title>Diploid and tetraploid genomes of Acorus and the evolution of monocots.</title>
        <authorList>
            <person name="Ma L."/>
            <person name="Liu K.W."/>
            <person name="Li Z."/>
            <person name="Hsiao Y.Y."/>
            <person name="Qi Y."/>
            <person name="Fu T."/>
            <person name="Tang G.D."/>
            <person name="Zhang D."/>
            <person name="Sun W.H."/>
            <person name="Liu D.K."/>
            <person name="Li Y."/>
            <person name="Chen G.Z."/>
            <person name="Liu X.D."/>
            <person name="Liao X.Y."/>
            <person name="Jiang Y.T."/>
            <person name="Yu X."/>
            <person name="Hao Y."/>
            <person name="Huang J."/>
            <person name="Zhao X.W."/>
            <person name="Ke S."/>
            <person name="Chen Y.Y."/>
            <person name="Wu W.L."/>
            <person name="Hsu J.L."/>
            <person name="Lin Y.F."/>
            <person name="Huang M.D."/>
            <person name="Li C.Y."/>
            <person name="Huang L."/>
            <person name="Wang Z.W."/>
            <person name="Zhao X."/>
            <person name="Zhong W.Y."/>
            <person name="Peng D.H."/>
            <person name="Ahmad S."/>
            <person name="Lan S."/>
            <person name="Zhang J.S."/>
            <person name="Tsai W.C."/>
            <person name="Van de Peer Y."/>
            <person name="Liu Z.J."/>
        </authorList>
    </citation>
    <scope>NUCLEOTIDE SEQUENCE</scope>
    <source>
        <strain evidence="5">CP</strain>
    </source>
</reference>
<name>A0AAV9FC15_ACOCL</name>
<evidence type="ECO:0000256" key="4">
    <source>
        <dbReference type="RuleBase" id="RU363099"/>
    </source>
</evidence>
<evidence type="ECO:0000256" key="2">
    <source>
        <dbReference type="ARBA" id="ARBA00011738"/>
    </source>
</evidence>
<comment type="caution">
    <text evidence="5">The sequence shown here is derived from an EMBL/GenBank/DDBJ whole genome shotgun (WGS) entry which is preliminary data.</text>
</comment>
<comment type="function">
    <text evidence="4">Dirigent proteins impart stereoselectivity on the phenoxy radical-coupling reaction, yielding optically active lignans from two molecules of coniferyl alcohol in the biosynthesis of lignans, flavonolignans, and alkaloids and thus plays a central role in plant secondary metabolism.</text>
</comment>
<sequence length="185" mass="19728">MGFSTTSNPLSISILLLITILAATATATATAFNLGKEKTTHLHFYFHDIVTGPDPTTVRVAAANSSDNSATFFGAVVMIDDPLTAGPDIRSKLIGRAEGLYGFASKEEVALGMAFNFVFLEGEFEGSTLAVLGRNPVLKSPREMAVVGGTGAFRFARGFTRAKTYSFDLVSGNAVVEYDVFVVHY</sequence>
<evidence type="ECO:0000313" key="6">
    <source>
        <dbReference type="Proteomes" id="UP001180020"/>
    </source>
</evidence>
<dbReference type="GO" id="GO:0009699">
    <property type="term" value="P:phenylpropanoid biosynthetic process"/>
    <property type="evidence" value="ECO:0007669"/>
    <property type="project" value="UniProtKB-ARBA"/>
</dbReference>
<comment type="subunit">
    <text evidence="2 4">Homodimer.</text>
</comment>
<keyword evidence="4" id="KW-0732">Signal</keyword>
<dbReference type="InterPro" id="IPR044859">
    <property type="entry name" value="Allene_oxi_cyc_Dirigent"/>
</dbReference>
<proteinExistence type="inferred from homology"/>
<dbReference type="PANTHER" id="PTHR21495">
    <property type="entry name" value="NUCLEOPORIN-RELATED"/>
    <property type="match status" value="1"/>
</dbReference>
<keyword evidence="6" id="KW-1185">Reference proteome</keyword>
<dbReference type="EMBL" id="JAUJYO010000002">
    <property type="protein sequence ID" value="KAK1323511.1"/>
    <property type="molecule type" value="Genomic_DNA"/>
</dbReference>
<reference evidence="5" key="2">
    <citation type="submission" date="2023-06" db="EMBL/GenBank/DDBJ databases">
        <authorList>
            <person name="Ma L."/>
            <person name="Liu K.-W."/>
            <person name="Li Z."/>
            <person name="Hsiao Y.-Y."/>
            <person name="Qi Y."/>
            <person name="Fu T."/>
            <person name="Tang G."/>
            <person name="Zhang D."/>
            <person name="Sun W.-H."/>
            <person name="Liu D.-K."/>
            <person name="Li Y."/>
            <person name="Chen G.-Z."/>
            <person name="Liu X.-D."/>
            <person name="Liao X.-Y."/>
            <person name="Jiang Y.-T."/>
            <person name="Yu X."/>
            <person name="Hao Y."/>
            <person name="Huang J."/>
            <person name="Zhao X.-W."/>
            <person name="Ke S."/>
            <person name="Chen Y.-Y."/>
            <person name="Wu W.-L."/>
            <person name="Hsu J.-L."/>
            <person name="Lin Y.-F."/>
            <person name="Huang M.-D."/>
            <person name="Li C.-Y."/>
            <person name="Huang L."/>
            <person name="Wang Z.-W."/>
            <person name="Zhao X."/>
            <person name="Zhong W.-Y."/>
            <person name="Peng D.-H."/>
            <person name="Ahmad S."/>
            <person name="Lan S."/>
            <person name="Zhang J.-S."/>
            <person name="Tsai W.-C."/>
            <person name="Van De Peer Y."/>
            <person name="Liu Z.-J."/>
        </authorList>
    </citation>
    <scope>NUCLEOTIDE SEQUENCE</scope>
    <source>
        <strain evidence="5">CP</strain>
        <tissue evidence="5">Leaves</tissue>
    </source>
</reference>
<keyword evidence="4" id="KW-0052">Apoplast</keyword>
<accession>A0AAV9FC15</accession>
<comment type="subcellular location">
    <subcellularLocation>
        <location evidence="4">Secreted</location>
        <location evidence="4">Extracellular space</location>
        <location evidence="4">Apoplast</location>
    </subcellularLocation>
</comment>
<feature type="signal peptide" evidence="4">
    <location>
        <begin position="1"/>
        <end position="27"/>
    </location>
</feature>
<comment type="similarity">
    <text evidence="1 4">Belongs to the plant dirigent protein family.</text>
</comment>
<dbReference type="AlphaFoldDB" id="A0AAV9FC15"/>
<dbReference type="Gene3D" id="2.40.480.10">
    <property type="entry name" value="Allene oxide cyclase-like"/>
    <property type="match status" value="1"/>
</dbReference>
<feature type="chain" id="PRO_5043102910" description="Dirigent protein" evidence="4">
    <location>
        <begin position="28"/>
        <end position="185"/>
    </location>
</feature>
<dbReference type="Pfam" id="PF03018">
    <property type="entry name" value="Dirigent"/>
    <property type="match status" value="1"/>
</dbReference>
<organism evidence="5 6">
    <name type="scientific">Acorus calamus</name>
    <name type="common">Sweet flag</name>
    <dbReference type="NCBI Taxonomy" id="4465"/>
    <lineage>
        <taxon>Eukaryota</taxon>
        <taxon>Viridiplantae</taxon>
        <taxon>Streptophyta</taxon>
        <taxon>Embryophyta</taxon>
        <taxon>Tracheophyta</taxon>
        <taxon>Spermatophyta</taxon>
        <taxon>Magnoliopsida</taxon>
        <taxon>Liliopsida</taxon>
        <taxon>Acoraceae</taxon>
        <taxon>Acorus</taxon>
    </lineage>
</organism>
<gene>
    <name evidence="5" type="ORF">QJS10_CPA02g00722</name>
</gene>
<dbReference type="InterPro" id="IPR004265">
    <property type="entry name" value="Dirigent"/>
</dbReference>
<evidence type="ECO:0000256" key="1">
    <source>
        <dbReference type="ARBA" id="ARBA00010746"/>
    </source>
</evidence>
<dbReference type="Proteomes" id="UP001180020">
    <property type="component" value="Unassembled WGS sequence"/>
</dbReference>
<protein>
    <recommendedName>
        <fullName evidence="4">Dirigent protein</fullName>
    </recommendedName>
</protein>